<feature type="transmembrane region" description="Helical" evidence="1">
    <location>
        <begin position="124"/>
        <end position="148"/>
    </location>
</feature>
<dbReference type="GeneTree" id="ENSGT00940000165249"/>
<sequence length="167" mass="19128">IMDLKWKWRNISTSLAYKCLCVAYLHTIYALNPLGYFIHDFLDVASNQSCKQSWEVLLHHSVVINVTPCVLAVTSQVYVGYSMVSLLVEINSVFIRQLRTNITGPRPSVIYSVTRNMYTRMPHYVLMMGTAGLSLISTINIVLFYRLLRADILTIKQYFKDPRTGKG</sequence>
<dbReference type="GO" id="GO:0055091">
    <property type="term" value="P:phospholipid homeostasis"/>
    <property type="evidence" value="ECO:0007669"/>
    <property type="project" value="TreeGrafter"/>
</dbReference>
<evidence type="ECO:0000313" key="3">
    <source>
        <dbReference type="Proteomes" id="UP000694568"/>
    </source>
</evidence>
<dbReference type="GO" id="GO:0071709">
    <property type="term" value="P:membrane assembly"/>
    <property type="evidence" value="ECO:0007669"/>
    <property type="project" value="TreeGrafter"/>
</dbReference>
<evidence type="ECO:0008006" key="4">
    <source>
        <dbReference type="Google" id="ProtNLM"/>
    </source>
</evidence>
<dbReference type="Ensembl" id="ENSSLUT00000009221.1">
    <property type="protein sequence ID" value="ENSSLUP00000008933.1"/>
    <property type="gene ID" value="ENSSLUG00000004210.1"/>
</dbReference>
<dbReference type="GO" id="GO:0097035">
    <property type="term" value="P:regulation of membrane lipid distribution"/>
    <property type="evidence" value="ECO:0007669"/>
    <property type="project" value="TreeGrafter"/>
</dbReference>
<proteinExistence type="predicted"/>
<dbReference type="Proteomes" id="UP000694568">
    <property type="component" value="Unplaced"/>
</dbReference>
<reference evidence="2" key="2">
    <citation type="submission" date="2025-09" db="UniProtKB">
        <authorList>
            <consortium name="Ensembl"/>
        </authorList>
    </citation>
    <scope>IDENTIFICATION</scope>
</reference>
<keyword evidence="1" id="KW-0812">Transmembrane</keyword>
<name>A0A8C9XC49_SANLU</name>
<dbReference type="GO" id="GO:0007009">
    <property type="term" value="P:plasma membrane organization"/>
    <property type="evidence" value="ECO:0007669"/>
    <property type="project" value="TreeGrafter"/>
</dbReference>
<keyword evidence="3" id="KW-1185">Reference proteome</keyword>
<protein>
    <recommendedName>
        <fullName evidence="4">TLC domain-containing protein</fullName>
    </recommendedName>
</protein>
<reference evidence="2" key="1">
    <citation type="submission" date="2025-08" db="UniProtKB">
        <authorList>
            <consortium name="Ensembl"/>
        </authorList>
    </citation>
    <scope>IDENTIFICATION</scope>
</reference>
<dbReference type="AlphaFoldDB" id="A0A8C9XC49"/>
<evidence type="ECO:0000313" key="2">
    <source>
        <dbReference type="Ensembl" id="ENSSLUP00000008933.1"/>
    </source>
</evidence>
<dbReference type="GO" id="GO:0005886">
    <property type="term" value="C:plasma membrane"/>
    <property type="evidence" value="ECO:0007669"/>
    <property type="project" value="TreeGrafter"/>
</dbReference>
<evidence type="ECO:0000256" key="1">
    <source>
        <dbReference type="SAM" id="Phobius"/>
    </source>
</evidence>
<feature type="transmembrane region" description="Helical" evidence="1">
    <location>
        <begin position="15"/>
        <end position="38"/>
    </location>
</feature>
<dbReference type="PANTHER" id="PTHR13439">
    <property type="entry name" value="CT120 PROTEIN"/>
    <property type="match status" value="1"/>
</dbReference>
<dbReference type="PANTHER" id="PTHR13439:SF4">
    <property type="entry name" value="TLC DOMAIN-CONTAINING PROTEIN"/>
    <property type="match status" value="1"/>
</dbReference>
<keyword evidence="1" id="KW-0472">Membrane</keyword>
<keyword evidence="1" id="KW-1133">Transmembrane helix</keyword>
<dbReference type="InterPro" id="IPR050846">
    <property type="entry name" value="TLCD"/>
</dbReference>
<organism evidence="2 3">
    <name type="scientific">Sander lucioperca</name>
    <name type="common">Pike-perch</name>
    <name type="synonym">Perca lucioperca</name>
    <dbReference type="NCBI Taxonomy" id="283035"/>
    <lineage>
        <taxon>Eukaryota</taxon>
        <taxon>Metazoa</taxon>
        <taxon>Chordata</taxon>
        <taxon>Craniata</taxon>
        <taxon>Vertebrata</taxon>
        <taxon>Euteleostomi</taxon>
        <taxon>Actinopterygii</taxon>
        <taxon>Neopterygii</taxon>
        <taxon>Teleostei</taxon>
        <taxon>Neoteleostei</taxon>
        <taxon>Acanthomorphata</taxon>
        <taxon>Eupercaria</taxon>
        <taxon>Perciformes</taxon>
        <taxon>Percoidei</taxon>
        <taxon>Percidae</taxon>
        <taxon>Luciopercinae</taxon>
        <taxon>Sander</taxon>
    </lineage>
</organism>
<accession>A0A8C9XC49</accession>